<dbReference type="Proteomes" id="UP001178461">
    <property type="component" value="Chromosome 6"/>
</dbReference>
<name>A0AA35KHH5_9SAUR</name>
<protein>
    <submittedName>
        <fullName evidence="1">Uncharacterized protein</fullName>
    </submittedName>
</protein>
<gene>
    <name evidence="1" type="ORF">PODLI_1B038567</name>
</gene>
<sequence length="187" mass="21142">MLTHCLMPQIRISGRRGKRIFQELFPAEKNNGFQRLLSLYFNERATEKVPLGDQKIVLAIVGQGMQWVKKVGYWAFEESLSKASSCVSTLPPVNLCNLGLIHTSFSPVISSHGSKRFFFCPTASFTRKTCLVLNWNKCLSTENPIDGIYRFSSKQRVFPGKAVEPIPILCLEITGQTQVWMTPTLRV</sequence>
<organism evidence="1 2">
    <name type="scientific">Podarcis lilfordi</name>
    <name type="common">Lilford's wall lizard</name>
    <dbReference type="NCBI Taxonomy" id="74358"/>
    <lineage>
        <taxon>Eukaryota</taxon>
        <taxon>Metazoa</taxon>
        <taxon>Chordata</taxon>
        <taxon>Craniata</taxon>
        <taxon>Vertebrata</taxon>
        <taxon>Euteleostomi</taxon>
        <taxon>Lepidosauria</taxon>
        <taxon>Squamata</taxon>
        <taxon>Bifurcata</taxon>
        <taxon>Unidentata</taxon>
        <taxon>Episquamata</taxon>
        <taxon>Laterata</taxon>
        <taxon>Lacertibaenia</taxon>
        <taxon>Lacertidae</taxon>
        <taxon>Podarcis</taxon>
    </lineage>
</organism>
<evidence type="ECO:0000313" key="1">
    <source>
        <dbReference type="EMBL" id="CAI5777601.1"/>
    </source>
</evidence>
<dbReference type="AlphaFoldDB" id="A0AA35KHH5"/>
<evidence type="ECO:0000313" key="2">
    <source>
        <dbReference type="Proteomes" id="UP001178461"/>
    </source>
</evidence>
<reference evidence="1" key="1">
    <citation type="submission" date="2022-12" db="EMBL/GenBank/DDBJ databases">
        <authorList>
            <person name="Alioto T."/>
            <person name="Alioto T."/>
            <person name="Gomez Garrido J."/>
        </authorList>
    </citation>
    <scope>NUCLEOTIDE SEQUENCE</scope>
</reference>
<keyword evidence="2" id="KW-1185">Reference proteome</keyword>
<proteinExistence type="predicted"/>
<dbReference type="EMBL" id="OX395131">
    <property type="protein sequence ID" value="CAI5777601.1"/>
    <property type="molecule type" value="Genomic_DNA"/>
</dbReference>
<accession>A0AA35KHH5</accession>